<evidence type="ECO:0000313" key="3">
    <source>
        <dbReference type="Proteomes" id="UP000233517"/>
    </source>
</evidence>
<keyword evidence="1" id="KW-1133">Transmembrane helix</keyword>
<sequence>MAKGNSNQTFIRMSMSLLSVLVTISNVIPIAGPSVIGYAIGYNRYRWKKYYGIRRKSLISSIIIGEIIFFSIIALITRAAVHFHNPETFWYLILAGFVTNSLFSIIFYFVGKKKYYKYKK</sequence>
<feature type="transmembrane region" description="Helical" evidence="1">
    <location>
        <begin position="89"/>
        <end position="110"/>
    </location>
</feature>
<gene>
    <name evidence="2" type="ORF">CVU82_00830</name>
</gene>
<accession>A0A2N2EAI4</accession>
<evidence type="ECO:0000313" key="2">
    <source>
        <dbReference type="EMBL" id="PKM91735.1"/>
    </source>
</evidence>
<evidence type="ECO:0000256" key="1">
    <source>
        <dbReference type="SAM" id="Phobius"/>
    </source>
</evidence>
<protein>
    <submittedName>
        <fullName evidence="2">Uncharacterized protein</fullName>
    </submittedName>
</protein>
<feature type="transmembrane region" description="Helical" evidence="1">
    <location>
        <begin position="62"/>
        <end position="83"/>
    </location>
</feature>
<reference evidence="2 3" key="1">
    <citation type="journal article" date="2017" name="ISME J.">
        <title>Potential for microbial H2 and metal transformations associated with novel bacteria and archaea in deep terrestrial subsurface sediments.</title>
        <authorList>
            <person name="Hernsdorf A.W."/>
            <person name="Amano Y."/>
            <person name="Miyakawa K."/>
            <person name="Ise K."/>
            <person name="Suzuki Y."/>
            <person name="Anantharaman K."/>
            <person name="Probst A."/>
            <person name="Burstein D."/>
            <person name="Thomas B.C."/>
            <person name="Banfield J.F."/>
        </authorList>
    </citation>
    <scope>NUCLEOTIDE SEQUENCE [LARGE SCALE GENOMIC DNA]</scope>
    <source>
        <strain evidence="2">HGW-Falkowbacteria-1</strain>
    </source>
</reference>
<keyword evidence="1" id="KW-0812">Transmembrane</keyword>
<name>A0A2N2EAI4_9BACT</name>
<feature type="transmembrane region" description="Helical" evidence="1">
    <location>
        <begin position="20"/>
        <end position="41"/>
    </location>
</feature>
<organism evidence="2 3">
    <name type="scientific">Candidatus Falkowbacteria bacterium HGW-Falkowbacteria-1</name>
    <dbReference type="NCBI Taxonomy" id="2013768"/>
    <lineage>
        <taxon>Bacteria</taxon>
        <taxon>Candidatus Falkowiibacteriota</taxon>
    </lineage>
</organism>
<dbReference type="AlphaFoldDB" id="A0A2N2EAI4"/>
<proteinExistence type="predicted"/>
<keyword evidence="1" id="KW-0472">Membrane</keyword>
<dbReference type="EMBL" id="PHAI01000001">
    <property type="protein sequence ID" value="PKM91735.1"/>
    <property type="molecule type" value="Genomic_DNA"/>
</dbReference>
<comment type="caution">
    <text evidence="2">The sequence shown here is derived from an EMBL/GenBank/DDBJ whole genome shotgun (WGS) entry which is preliminary data.</text>
</comment>
<dbReference type="Proteomes" id="UP000233517">
    <property type="component" value="Unassembled WGS sequence"/>
</dbReference>